<comment type="caution">
    <text evidence="3">The sequence shown here is derived from an EMBL/GenBank/DDBJ whole genome shotgun (WGS) entry which is preliminary data.</text>
</comment>
<evidence type="ECO:0000256" key="2">
    <source>
        <dbReference type="SAM" id="Phobius"/>
    </source>
</evidence>
<keyword evidence="2" id="KW-0812">Transmembrane</keyword>
<keyword evidence="4" id="KW-1185">Reference proteome</keyword>
<accession>A0ABD3QHL1</accession>
<protein>
    <submittedName>
        <fullName evidence="3">Uncharacterized protein</fullName>
    </submittedName>
</protein>
<dbReference type="EMBL" id="JALLPJ020000175">
    <property type="protein sequence ID" value="KAL3799839.1"/>
    <property type="molecule type" value="Genomic_DNA"/>
</dbReference>
<evidence type="ECO:0000313" key="3">
    <source>
        <dbReference type="EMBL" id="KAL3799839.1"/>
    </source>
</evidence>
<feature type="region of interest" description="Disordered" evidence="1">
    <location>
        <begin position="30"/>
        <end position="81"/>
    </location>
</feature>
<dbReference type="Proteomes" id="UP001530400">
    <property type="component" value="Unassembled WGS sequence"/>
</dbReference>
<feature type="region of interest" description="Disordered" evidence="1">
    <location>
        <begin position="99"/>
        <end position="128"/>
    </location>
</feature>
<feature type="transmembrane region" description="Helical" evidence="2">
    <location>
        <begin position="166"/>
        <end position="187"/>
    </location>
</feature>
<evidence type="ECO:0000313" key="4">
    <source>
        <dbReference type="Proteomes" id="UP001530400"/>
    </source>
</evidence>
<gene>
    <name evidence="3" type="ORF">ACHAWO_009960</name>
</gene>
<keyword evidence="2" id="KW-1133">Transmembrane helix</keyword>
<sequence length="295" mass="31878">MKSGRSNTYVFLTATLLVKESTISLAQNEDVERSHGKILRRLRRQGDPPGASNDGGGGYAISEYLDDSVGESDSKSSYGGYSSSNSAYGDYGAYTPKGSGSASSGLSKTSSSKSKSSSAGYSSSSYSDTYDTYGSSSSSSSSSGGSYEWGSYSSSSYKPSFKMPELQLSIIPAIFLILFMTLIGMLITAHQMENSPEGTFANCCRVSLTTVSCIYKVIYNLYHCRLSEIPQVVFASEFENDDELTDEELERMKLRPGIERALDVEHRKALRKVGIEMNKIKINHGAKSNTNSGGL</sequence>
<keyword evidence="2" id="KW-0472">Membrane</keyword>
<proteinExistence type="predicted"/>
<dbReference type="AlphaFoldDB" id="A0ABD3QHL1"/>
<name>A0ABD3QHL1_9STRA</name>
<reference evidence="3 4" key="1">
    <citation type="submission" date="2024-10" db="EMBL/GenBank/DDBJ databases">
        <title>Updated reference genomes for cyclostephanoid diatoms.</title>
        <authorList>
            <person name="Roberts W.R."/>
            <person name="Alverson A.J."/>
        </authorList>
    </citation>
    <scope>NUCLEOTIDE SEQUENCE [LARGE SCALE GENOMIC DNA]</scope>
    <source>
        <strain evidence="3 4">AJA010-31</strain>
    </source>
</reference>
<evidence type="ECO:0000256" key="1">
    <source>
        <dbReference type="SAM" id="MobiDB-lite"/>
    </source>
</evidence>
<organism evidence="3 4">
    <name type="scientific">Cyclotella atomus</name>
    <dbReference type="NCBI Taxonomy" id="382360"/>
    <lineage>
        <taxon>Eukaryota</taxon>
        <taxon>Sar</taxon>
        <taxon>Stramenopiles</taxon>
        <taxon>Ochrophyta</taxon>
        <taxon>Bacillariophyta</taxon>
        <taxon>Coscinodiscophyceae</taxon>
        <taxon>Thalassiosirophycidae</taxon>
        <taxon>Stephanodiscales</taxon>
        <taxon>Stephanodiscaceae</taxon>
        <taxon>Cyclotella</taxon>
    </lineage>
</organism>